<keyword evidence="2" id="KW-1185">Reference proteome</keyword>
<dbReference type="NCBIfam" id="NF012211">
    <property type="entry name" value="tand_rpt_95"/>
    <property type="match status" value="2"/>
</dbReference>
<protein>
    <submittedName>
        <fullName evidence="1">Tandem-95 repeat protein</fullName>
    </submittedName>
</protein>
<dbReference type="InterPro" id="IPR013783">
    <property type="entry name" value="Ig-like_fold"/>
</dbReference>
<evidence type="ECO:0000313" key="2">
    <source>
        <dbReference type="Proteomes" id="UP000824621"/>
    </source>
</evidence>
<organism evidence="1 2">
    <name type="scientific">Pacificimonas aurantium</name>
    <dbReference type="NCBI Taxonomy" id="1250540"/>
    <lineage>
        <taxon>Bacteria</taxon>
        <taxon>Pseudomonadati</taxon>
        <taxon>Pseudomonadota</taxon>
        <taxon>Alphaproteobacteria</taxon>
        <taxon>Sphingomonadales</taxon>
        <taxon>Sphingosinicellaceae</taxon>
        <taxon>Pacificimonas</taxon>
    </lineage>
</organism>
<feature type="non-terminal residue" evidence="1">
    <location>
        <position position="1"/>
    </location>
</feature>
<dbReference type="Pfam" id="PF17963">
    <property type="entry name" value="Big_9"/>
    <property type="match status" value="2"/>
</dbReference>
<reference evidence="1 2" key="1">
    <citation type="submission" date="2021-04" db="EMBL/GenBank/DDBJ databases">
        <authorList>
            <person name="Pira H."/>
            <person name="Risdian C."/>
            <person name="Wink J."/>
        </authorList>
    </citation>
    <scope>NUCLEOTIDE SEQUENCE [LARGE SCALE GENOMIC DNA]</scope>
    <source>
        <strain evidence="1 2">DSM 107782</strain>
    </source>
</reference>
<dbReference type="EMBL" id="JAGSGB010000012">
    <property type="protein sequence ID" value="MBZ6380115.1"/>
    <property type="molecule type" value="Genomic_DNA"/>
</dbReference>
<accession>A0ABS7WNY0</accession>
<evidence type="ECO:0000313" key="1">
    <source>
        <dbReference type="EMBL" id="MBZ6380115.1"/>
    </source>
</evidence>
<dbReference type="Proteomes" id="UP000824621">
    <property type="component" value="Unassembled WGS sequence"/>
</dbReference>
<feature type="non-terminal residue" evidence="1">
    <location>
        <position position="200"/>
    </location>
</feature>
<gene>
    <name evidence="1" type="ORF">KCN53_15925</name>
</gene>
<dbReference type="InterPro" id="IPR015919">
    <property type="entry name" value="Cadherin-like_sf"/>
</dbReference>
<comment type="caution">
    <text evidence="1">The sequence shown here is derived from an EMBL/GenBank/DDBJ whole genome shotgun (WGS) entry which is preliminary data.</text>
</comment>
<sequence length="200" mass="19651">AEDGSVTIDVLANDTDADGDTLTLTGVSNVSNGTAEIVDGEVVFTPDADFNGEAGFSYTVEDPGGEEDSGVASVTVTPVNDAPVLTEPGTFISEDGSAVEIDLSATDADGDDLTFTASDIVGGSVTGGADGMFTFTPDTGFAGQGSFTVTVADGSGGTDTAVVEIAVAPPNAAPDAPDLSGTAFDEDVPAGTQVGILTAE</sequence>
<proteinExistence type="predicted"/>
<dbReference type="Gene3D" id="2.60.40.10">
    <property type="entry name" value="Immunoglobulins"/>
    <property type="match status" value="1"/>
</dbReference>
<dbReference type="Gene3D" id="2.60.40.2810">
    <property type="match status" value="1"/>
</dbReference>
<dbReference type="SUPFAM" id="SSF49313">
    <property type="entry name" value="Cadherin-like"/>
    <property type="match status" value="1"/>
</dbReference>
<name>A0ABS7WNY0_9SPHN</name>